<evidence type="ECO:0000313" key="4">
    <source>
        <dbReference type="EMBL" id="NJC32540.1"/>
    </source>
</evidence>
<dbReference type="Gene3D" id="3.40.30.10">
    <property type="entry name" value="Glutaredoxin"/>
    <property type="match status" value="1"/>
</dbReference>
<dbReference type="CDD" id="cd02953">
    <property type="entry name" value="DsbDgamma"/>
    <property type="match status" value="1"/>
</dbReference>
<protein>
    <submittedName>
        <fullName evidence="4">Thiol:disulfide interchange protein</fullName>
    </submittedName>
</protein>
<feature type="transmembrane region" description="Helical" evidence="1">
    <location>
        <begin position="542"/>
        <end position="560"/>
    </location>
</feature>
<dbReference type="PROSITE" id="PS51352">
    <property type="entry name" value="THIOREDOXIN_2"/>
    <property type="match status" value="1"/>
</dbReference>
<dbReference type="Proteomes" id="UP000734218">
    <property type="component" value="Unassembled WGS sequence"/>
</dbReference>
<feature type="transmembrane region" description="Helical" evidence="1">
    <location>
        <begin position="337"/>
        <end position="356"/>
    </location>
</feature>
<feature type="transmembrane region" description="Helical" evidence="1">
    <location>
        <begin position="289"/>
        <end position="316"/>
    </location>
</feature>
<feature type="signal peptide" evidence="2">
    <location>
        <begin position="1"/>
        <end position="23"/>
    </location>
</feature>
<proteinExistence type="predicted"/>
<dbReference type="RefSeq" id="WP_167951720.1">
    <property type="nucleotide sequence ID" value="NZ_JAATJE010000001.1"/>
</dbReference>
<keyword evidence="1" id="KW-0812">Transmembrane</keyword>
<dbReference type="InterPro" id="IPR036249">
    <property type="entry name" value="Thioredoxin-like_sf"/>
</dbReference>
<sequence length="686" mass="70857">MHLLAWILRLLGVMALVPAMPLAAQNTPNIRAELVAESMSPRAGAPVSLAFVMTPASGWHGYWKNPGDAGIETSVRWTLPPGVTAGPLGYQVPERLLLAGLMQYVYEGAYAHPLDLQVPAGLAPGTRLPIRADLDWLECTREVCVPAKASLSIDLTVGDGQVDASDRARFDAIRARLPRPLGAEARFAAAGDRFRIAVPLPASLSVSDAYFYPLTDGVIDYAAAQQVTRDGDRLVVETASRAGAAGVQTLDGVLALDGGRGFSLSARPGAVPSGGEPLSQVDAAGAMSAGLFLTAFGGALLGGLLLNIMPCVFPILSLKALSLARSGESAAAARRDALAYTAGVVGVCLLLGGVLMALRAGGAAAGWAFQLQDPRVMAVLLLVVLAVALNLAGLFELPALASGGRLAGQGGAGGAFWTGVLAAFVATPCTGPFMGVALGTAVLLPLPAAMAVFAGLGLGLALPFLLIGFVPALRHRLPRPGPWMGRLRRILSVPMFLTALAIAWILGRQAGADGMTIGLGAALLLALGLWWSGRRQVAGRGIWPVAMPAALAALVLALLVQPAPRDAASAATGIAGAEPFSEARLAALRAEGRPVFAYFTADWCITCKVNERTAIDRAEVAQAFRQGNVAVLVGDWTDGDPALGRFLSAHGRSGVPLYLWYPVGSEAPEVLPQVLTPTRVAGLVNG</sequence>
<keyword evidence="1" id="KW-1133">Transmembrane helix</keyword>
<dbReference type="Pfam" id="PF13899">
    <property type="entry name" value="Thioredoxin_7"/>
    <property type="match status" value="1"/>
</dbReference>
<dbReference type="PANTHER" id="PTHR32234:SF3">
    <property type="entry name" value="SUPPRESSION OF COPPER SENSITIVITY PROTEIN"/>
    <property type="match status" value="1"/>
</dbReference>
<accession>A0ABX0XII7</accession>
<feature type="transmembrane region" description="Helical" evidence="1">
    <location>
        <begin position="512"/>
        <end position="530"/>
    </location>
</feature>
<evidence type="ECO:0000313" key="5">
    <source>
        <dbReference type="Proteomes" id="UP000734218"/>
    </source>
</evidence>
<keyword evidence="2" id="KW-0732">Signal</keyword>
<name>A0ABX0XII7_9SPHN</name>
<feature type="transmembrane region" description="Helical" evidence="1">
    <location>
        <begin position="376"/>
        <end position="395"/>
    </location>
</feature>
<dbReference type="SUPFAM" id="SSF52833">
    <property type="entry name" value="Thioredoxin-like"/>
    <property type="match status" value="1"/>
</dbReference>
<gene>
    <name evidence="4" type="ORF">GGR88_000014</name>
</gene>
<dbReference type="EMBL" id="JAATJE010000001">
    <property type="protein sequence ID" value="NJC32540.1"/>
    <property type="molecule type" value="Genomic_DNA"/>
</dbReference>
<organism evidence="4 5">
    <name type="scientific">Sphingomonas jejuensis</name>
    <dbReference type="NCBI Taxonomy" id="904715"/>
    <lineage>
        <taxon>Bacteria</taxon>
        <taxon>Pseudomonadati</taxon>
        <taxon>Pseudomonadota</taxon>
        <taxon>Alphaproteobacteria</taxon>
        <taxon>Sphingomonadales</taxon>
        <taxon>Sphingomonadaceae</taxon>
        <taxon>Sphingomonas</taxon>
    </lineage>
</organism>
<feature type="domain" description="Thioredoxin" evidence="3">
    <location>
        <begin position="557"/>
        <end position="686"/>
    </location>
</feature>
<dbReference type="Pfam" id="PF11412">
    <property type="entry name" value="DsbD_N"/>
    <property type="match status" value="1"/>
</dbReference>
<reference evidence="4 5" key="1">
    <citation type="submission" date="2020-03" db="EMBL/GenBank/DDBJ databases">
        <title>Genomic Encyclopedia of Type Strains, Phase IV (KMG-IV): sequencing the most valuable type-strain genomes for metagenomic binning, comparative biology and taxonomic classification.</title>
        <authorList>
            <person name="Goeker M."/>
        </authorList>
    </citation>
    <scope>NUCLEOTIDE SEQUENCE [LARGE SCALE GENOMIC DNA]</scope>
    <source>
        <strain evidence="4 5">DSM 27651</strain>
    </source>
</reference>
<feature type="transmembrane region" description="Helical" evidence="1">
    <location>
        <begin position="448"/>
        <end position="470"/>
    </location>
</feature>
<evidence type="ECO:0000256" key="2">
    <source>
        <dbReference type="SAM" id="SignalP"/>
    </source>
</evidence>
<evidence type="ECO:0000259" key="3">
    <source>
        <dbReference type="PROSITE" id="PS51352"/>
    </source>
</evidence>
<dbReference type="InterPro" id="IPR013766">
    <property type="entry name" value="Thioredoxin_domain"/>
</dbReference>
<evidence type="ECO:0000256" key="1">
    <source>
        <dbReference type="SAM" id="Phobius"/>
    </source>
</evidence>
<dbReference type="InterPro" id="IPR035671">
    <property type="entry name" value="DsbD_gamma"/>
</dbReference>
<dbReference type="PANTHER" id="PTHR32234">
    <property type="entry name" value="THIOL:DISULFIDE INTERCHANGE PROTEIN DSBD"/>
    <property type="match status" value="1"/>
</dbReference>
<comment type="caution">
    <text evidence="4">The sequence shown here is derived from an EMBL/GenBank/DDBJ whole genome shotgun (WGS) entry which is preliminary data.</text>
</comment>
<feature type="transmembrane region" description="Helical" evidence="1">
    <location>
        <begin position="416"/>
        <end position="442"/>
    </location>
</feature>
<keyword evidence="1" id="KW-0472">Membrane</keyword>
<dbReference type="InterPro" id="IPR028250">
    <property type="entry name" value="DsbDN"/>
</dbReference>
<keyword evidence="5" id="KW-1185">Reference proteome</keyword>
<feature type="transmembrane region" description="Helical" evidence="1">
    <location>
        <begin position="490"/>
        <end position="506"/>
    </location>
</feature>
<feature type="chain" id="PRO_5045578683" evidence="2">
    <location>
        <begin position="24"/>
        <end position="686"/>
    </location>
</feature>